<dbReference type="EMBL" id="JARKIB010000067">
    <property type="protein sequence ID" value="KAJ7749939.1"/>
    <property type="molecule type" value="Genomic_DNA"/>
</dbReference>
<sequence length="166" mass="18157">MSDPSNDAVRIFSTPLPEALVSQIKGNAPYHVKEMTVKWLNIYHAPQKHFGGPSTHRTITSFVEILDGQGKLSTAFTIAVMDEYLSSAVTTHDYTTNGLGMSPVSLGINSMFYHPAELGAKLRFISTTQAVVAGRMTSRCEVWDLSQRRLVATGIFLGLTPSLARL</sequence>
<protein>
    <recommendedName>
        <fullName evidence="3">Thioesterase domain-containing protein</fullName>
    </recommendedName>
</protein>
<dbReference type="Gene3D" id="3.10.129.10">
    <property type="entry name" value="Hotdog Thioesterase"/>
    <property type="match status" value="1"/>
</dbReference>
<name>A0AAD7N820_9AGAR</name>
<organism evidence="1 2">
    <name type="scientific">Mycena metata</name>
    <dbReference type="NCBI Taxonomy" id="1033252"/>
    <lineage>
        <taxon>Eukaryota</taxon>
        <taxon>Fungi</taxon>
        <taxon>Dikarya</taxon>
        <taxon>Basidiomycota</taxon>
        <taxon>Agaricomycotina</taxon>
        <taxon>Agaricomycetes</taxon>
        <taxon>Agaricomycetidae</taxon>
        <taxon>Agaricales</taxon>
        <taxon>Marasmiineae</taxon>
        <taxon>Mycenaceae</taxon>
        <taxon>Mycena</taxon>
    </lineage>
</organism>
<keyword evidence="2" id="KW-1185">Reference proteome</keyword>
<dbReference type="CDD" id="cd03440">
    <property type="entry name" value="hot_dog"/>
    <property type="match status" value="1"/>
</dbReference>
<dbReference type="AlphaFoldDB" id="A0AAD7N820"/>
<dbReference type="InterPro" id="IPR029069">
    <property type="entry name" value="HotDog_dom_sf"/>
</dbReference>
<reference evidence="1" key="1">
    <citation type="submission" date="2023-03" db="EMBL/GenBank/DDBJ databases">
        <title>Massive genome expansion in bonnet fungi (Mycena s.s.) driven by repeated elements and novel gene families across ecological guilds.</title>
        <authorList>
            <consortium name="Lawrence Berkeley National Laboratory"/>
            <person name="Harder C.B."/>
            <person name="Miyauchi S."/>
            <person name="Viragh M."/>
            <person name="Kuo A."/>
            <person name="Thoen E."/>
            <person name="Andreopoulos B."/>
            <person name="Lu D."/>
            <person name="Skrede I."/>
            <person name="Drula E."/>
            <person name="Henrissat B."/>
            <person name="Morin E."/>
            <person name="Kohler A."/>
            <person name="Barry K."/>
            <person name="LaButti K."/>
            <person name="Morin E."/>
            <person name="Salamov A."/>
            <person name="Lipzen A."/>
            <person name="Mereny Z."/>
            <person name="Hegedus B."/>
            <person name="Baldrian P."/>
            <person name="Stursova M."/>
            <person name="Weitz H."/>
            <person name="Taylor A."/>
            <person name="Grigoriev I.V."/>
            <person name="Nagy L.G."/>
            <person name="Martin F."/>
            <person name="Kauserud H."/>
        </authorList>
    </citation>
    <scope>NUCLEOTIDE SEQUENCE</scope>
    <source>
        <strain evidence="1">CBHHK182m</strain>
    </source>
</reference>
<comment type="caution">
    <text evidence="1">The sequence shown here is derived from an EMBL/GenBank/DDBJ whole genome shotgun (WGS) entry which is preliminary data.</text>
</comment>
<dbReference type="Proteomes" id="UP001215598">
    <property type="component" value="Unassembled WGS sequence"/>
</dbReference>
<evidence type="ECO:0000313" key="2">
    <source>
        <dbReference type="Proteomes" id="UP001215598"/>
    </source>
</evidence>
<accession>A0AAD7N820</accession>
<proteinExistence type="predicted"/>
<evidence type="ECO:0000313" key="1">
    <source>
        <dbReference type="EMBL" id="KAJ7749939.1"/>
    </source>
</evidence>
<gene>
    <name evidence="1" type="ORF">B0H16DRAFT_1460964</name>
</gene>
<evidence type="ECO:0008006" key="3">
    <source>
        <dbReference type="Google" id="ProtNLM"/>
    </source>
</evidence>
<dbReference type="SUPFAM" id="SSF54637">
    <property type="entry name" value="Thioesterase/thiol ester dehydrase-isomerase"/>
    <property type="match status" value="1"/>
</dbReference>